<reference evidence="3 4" key="1">
    <citation type="submission" date="2017-10" db="EMBL/GenBank/DDBJ databases">
        <title>Genome announcement of Methylocella silvestris TVC from permafrost.</title>
        <authorList>
            <person name="Wang J."/>
            <person name="Geng K."/>
            <person name="Ul-Haque F."/>
            <person name="Crombie A.T."/>
            <person name="Street L.E."/>
            <person name="Wookey P.A."/>
            <person name="Murrell J.C."/>
            <person name="Pratscher J."/>
        </authorList>
    </citation>
    <scope>NUCLEOTIDE SEQUENCE [LARGE SCALE GENOMIC DNA]</scope>
    <source>
        <strain evidence="3 4">TVC</strain>
    </source>
</reference>
<evidence type="ECO:0000313" key="3">
    <source>
        <dbReference type="EMBL" id="PNG24442.1"/>
    </source>
</evidence>
<dbReference type="Proteomes" id="UP000236286">
    <property type="component" value="Unassembled WGS sequence"/>
</dbReference>
<feature type="region of interest" description="Disordered" evidence="1">
    <location>
        <begin position="74"/>
        <end position="106"/>
    </location>
</feature>
<name>A0A2J7TCF2_METSI</name>
<keyword evidence="2" id="KW-0732">Signal</keyword>
<evidence type="ECO:0000256" key="1">
    <source>
        <dbReference type="SAM" id="MobiDB-lite"/>
    </source>
</evidence>
<dbReference type="AlphaFoldDB" id="A0A2J7TCF2"/>
<protein>
    <submittedName>
        <fullName evidence="3">Uncharacterized protein</fullName>
    </submittedName>
</protein>
<dbReference type="OrthoDB" id="8453453at2"/>
<dbReference type="RefSeq" id="WP_102845234.1">
    <property type="nucleotide sequence ID" value="NZ_PDZR01000032.1"/>
</dbReference>
<proteinExistence type="predicted"/>
<sequence>MHSLNARRLRGGALCAAVIALVVGVAGSAGATEADGHHAAKARHHTAQSIKPNEWYGLASSGVDSGGAGASLSRIDRANYDHSGTRGREGLGESPFYPEGPGNVSD</sequence>
<feature type="compositionally biased region" description="Basic and acidic residues" evidence="1">
    <location>
        <begin position="74"/>
        <end position="91"/>
    </location>
</feature>
<evidence type="ECO:0000313" key="4">
    <source>
        <dbReference type="Proteomes" id="UP000236286"/>
    </source>
</evidence>
<gene>
    <name evidence="3" type="ORF">CR492_18645</name>
</gene>
<dbReference type="EMBL" id="PDZR01000032">
    <property type="protein sequence ID" value="PNG24442.1"/>
    <property type="molecule type" value="Genomic_DNA"/>
</dbReference>
<comment type="caution">
    <text evidence="3">The sequence shown here is derived from an EMBL/GenBank/DDBJ whole genome shotgun (WGS) entry which is preliminary data.</text>
</comment>
<accession>A0A2J7TCF2</accession>
<feature type="signal peptide" evidence="2">
    <location>
        <begin position="1"/>
        <end position="31"/>
    </location>
</feature>
<organism evidence="3 4">
    <name type="scientific">Methylocella silvestris</name>
    <dbReference type="NCBI Taxonomy" id="199596"/>
    <lineage>
        <taxon>Bacteria</taxon>
        <taxon>Pseudomonadati</taxon>
        <taxon>Pseudomonadota</taxon>
        <taxon>Alphaproteobacteria</taxon>
        <taxon>Hyphomicrobiales</taxon>
        <taxon>Beijerinckiaceae</taxon>
        <taxon>Methylocella</taxon>
    </lineage>
</organism>
<feature type="chain" id="PRO_5017972697" evidence="2">
    <location>
        <begin position="32"/>
        <end position="106"/>
    </location>
</feature>
<evidence type="ECO:0000256" key="2">
    <source>
        <dbReference type="SAM" id="SignalP"/>
    </source>
</evidence>